<protein>
    <submittedName>
        <fullName evidence="2">Uncharacterized protein</fullName>
    </submittedName>
</protein>
<feature type="region of interest" description="Disordered" evidence="1">
    <location>
        <begin position="26"/>
        <end position="67"/>
    </location>
</feature>
<dbReference type="Proteomes" id="UP000258016">
    <property type="component" value="Chromosome"/>
</dbReference>
<dbReference type="RefSeq" id="WP_054133951.1">
    <property type="nucleotide sequence ID" value="NZ_CP020083.1"/>
</dbReference>
<organism evidence="2 3">
    <name type="scientific">Blastomonas fulva</name>
    <dbReference type="NCBI Taxonomy" id="1550728"/>
    <lineage>
        <taxon>Bacteria</taxon>
        <taxon>Pseudomonadati</taxon>
        <taxon>Pseudomonadota</taxon>
        <taxon>Alphaproteobacteria</taxon>
        <taxon>Sphingomonadales</taxon>
        <taxon>Sphingomonadaceae</taxon>
        <taxon>Blastomonas</taxon>
    </lineage>
</organism>
<sequence>MLKEVMLGSGGIMLAAAIFASSVTTGTGPVPAAPAQPAPVAAPVAAPPPPAAVASAPRPAAVFPEDTGDVDFGAPMIEAVPVETGLADPAVNTAVPDSAEAGGGRQFNAKPGRAYPIPR</sequence>
<feature type="compositionally biased region" description="Low complexity" evidence="1">
    <location>
        <begin position="52"/>
        <end position="64"/>
    </location>
</feature>
<keyword evidence="3" id="KW-1185">Reference proteome</keyword>
<feature type="region of interest" description="Disordered" evidence="1">
    <location>
        <begin position="91"/>
        <end position="119"/>
    </location>
</feature>
<evidence type="ECO:0000256" key="1">
    <source>
        <dbReference type="SAM" id="MobiDB-lite"/>
    </source>
</evidence>
<name>A0ABN5B0N9_9SPHN</name>
<evidence type="ECO:0000313" key="2">
    <source>
        <dbReference type="EMBL" id="ASR50542.1"/>
    </source>
</evidence>
<dbReference type="EMBL" id="CP020083">
    <property type="protein sequence ID" value="ASR50542.1"/>
    <property type="molecule type" value="Genomic_DNA"/>
</dbReference>
<evidence type="ECO:0000313" key="3">
    <source>
        <dbReference type="Proteomes" id="UP000258016"/>
    </source>
</evidence>
<proteinExistence type="predicted"/>
<dbReference type="GeneID" id="303484516"/>
<accession>A0ABN5B0N9</accession>
<gene>
    <name evidence="2" type="ORF">B5J99_02880</name>
</gene>
<reference evidence="2 3" key="1">
    <citation type="submission" date="2017-03" db="EMBL/GenBank/DDBJ databases">
        <title>Complete genome sequence of Blastomonas fulva degrading microcsystin LR.</title>
        <authorList>
            <person name="Lee H.-g."/>
            <person name="Jin L."/>
            <person name="oh H.-M."/>
        </authorList>
    </citation>
    <scope>NUCLEOTIDE SEQUENCE [LARGE SCALE GENOMIC DNA]</scope>
    <source>
        <strain evidence="2 3">T2</strain>
    </source>
</reference>